<sequence length="66" mass="7650">LRSTSYISPEILREKPYTKAANIYSFGIIMWEMTSGIPAFNNLPHDFSLSFLPLEIKTKDCQKHRC</sequence>
<dbReference type="SUPFAM" id="SSF56112">
    <property type="entry name" value="Protein kinase-like (PK-like)"/>
    <property type="match status" value="1"/>
</dbReference>
<organism evidence="2 3">
    <name type="scientific">Glomus cerebriforme</name>
    <dbReference type="NCBI Taxonomy" id="658196"/>
    <lineage>
        <taxon>Eukaryota</taxon>
        <taxon>Fungi</taxon>
        <taxon>Fungi incertae sedis</taxon>
        <taxon>Mucoromycota</taxon>
        <taxon>Glomeromycotina</taxon>
        <taxon>Glomeromycetes</taxon>
        <taxon>Glomerales</taxon>
        <taxon>Glomeraceae</taxon>
        <taxon>Glomus</taxon>
    </lineage>
</organism>
<dbReference type="InterPro" id="IPR000719">
    <property type="entry name" value="Prot_kinase_dom"/>
</dbReference>
<gene>
    <name evidence="2" type="ORF">C1645_702639</name>
</gene>
<keyword evidence="3" id="KW-1185">Reference proteome</keyword>
<proteinExistence type="predicted"/>
<feature type="non-terminal residue" evidence="2">
    <location>
        <position position="1"/>
    </location>
</feature>
<dbReference type="Proteomes" id="UP000265703">
    <property type="component" value="Unassembled WGS sequence"/>
</dbReference>
<evidence type="ECO:0000259" key="1">
    <source>
        <dbReference type="PROSITE" id="PS50011"/>
    </source>
</evidence>
<feature type="domain" description="Protein kinase" evidence="1">
    <location>
        <begin position="1"/>
        <end position="66"/>
    </location>
</feature>
<dbReference type="InterPro" id="IPR011009">
    <property type="entry name" value="Kinase-like_dom_sf"/>
</dbReference>
<dbReference type="PROSITE" id="PS50011">
    <property type="entry name" value="PROTEIN_KINASE_DOM"/>
    <property type="match status" value="1"/>
</dbReference>
<comment type="caution">
    <text evidence="2">The sequence shown here is derived from an EMBL/GenBank/DDBJ whole genome shotgun (WGS) entry which is preliminary data.</text>
</comment>
<dbReference type="Pfam" id="PF00069">
    <property type="entry name" value="Pkinase"/>
    <property type="match status" value="1"/>
</dbReference>
<name>A0A397S400_9GLOM</name>
<protein>
    <recommendedName>
        <fullName evidence="1">Protein kinase domain-containing protein</fullName>
    </recommendedName>
</protein>
<accession>A0A397S400</accession>
<dbReference type="Gene3D" id="1.10.510.10">
    <property type="entry name" value="Transferase(Phosphotransferase) domain 1"/>
    <property type="match status" value="1"/>
</dbReference>
<evidence type="ECO:0000313" key="3">
    <source>
        <dbReference type="Proteomes" id="UP000265703"/>
    </source>
</evidence>
<dbReference type="AlphaFoldDB" id="A0A397S400"/>
<dbReference type="GO" id="GO:0004672">
    <property type="term" value="F:protein kinase activity"/>
    <property type="evidence" value="ECO:0007669"/>
    <property type="project" value="InterPro"/>
</dbReference>
<dbReference type="GO" id="GO:0005524">
    <property type="term" value="F:ATP binding"/>
    <property type="evidence" value="ECO:0007669"/>
    <property type="project" value="InterPro"/>
</dbReference>
<dbReference type="EMBL" id="QKYT01002347">
    <property type="protein sequence ID" value="RIA78687.1"/>
    <property type="molecule type" value="Genomic_DNA"/>
</dbReference>
<reference evidence="2 3" key="1">
    <citation type="submission" date="2018-06" db="EMBL/GenBank/DDBJ databases">
        <title>Comparative genomics reveals the genomic features of Rhizophagus irregularis, R. cerebriforme, R. diaphanum and Gigaspora rosea, and their symbiotic lifestyle signature.</title>
        <authorList>
            <person name="Morin E."/>
            <person name="San Clemente H."/>
            <person name="Chen E.C.H."/>
            <person name="De La Providencia I."/>
            <person name="Hainaut M."/>
            <person name="Kuo A."/>
            <person name="Kohler A."/>
            <person name="Murat C."/>
            <person name="Tang N."/>
            <person name="Roy S."/>
            <person name="Loubradou J."/>
            <person name="Henrissat B."/>
            <person name="Grigoriev I.V."/>
            <person name="Corradi N."/>
            <person name="Roux C."/>
            <person name="Martin F.M."/>
        </authorList>
    </citation>
    <scope>NUCLEOTIDE SEQUENCE [LARGE SCALE GENOMIC DNA]</scope>
    <source>
        <strain evidence="2 3">DAOM 227022</strain>
    </source>
</reference>
<dbReference type="OrthoDB" id="3269467at2759"/>
<evidence type="ECO:0000313" key="2">
    <source>
        <dbReference type="EMBL" id="RIA78687.1"/>
    </source>
</evidence>